<comment type="caution">
    <text evidence="1">The sequence shown here is derived from an EMBL/GenBank/DDBJ whole genome shotgun (WGS) entry which is preliminary data.</text>
</comment>
<evidence type="ECO:0000313" key="1">
    <source>
        <dbReference type="EMBL" id="MFC3107493.1"/>
    </source>
</evidence>
<dbReference type="RefSeq" id="WP_390327351.1">
    <property type="nucleotide sequence ID" value="NZ_JBHRTP010000016.1"/>
</dbReference>
<reference evidence="2" key="1">
    <citation type="journal article" date="2019" name="Int. J. Syst. Evol. Microbiol.">
        <title>The Global Catalogue of Microorganisms (GCM) 10K type strain sequencing project: providing services to taxonomists for standard genome sequencing and annotation.</title>
        <authorList>
            <consortium name="The Broad Institute Genomics Platform"/>
            <consortium name="The Broad Institute Genome Sequencing Center for Infectious Disease"/>
            <person name="Wu L."/>
            <person name="Ma J."/>
        </authorList>
    </citation>
    <scope>NUCLEOTIDE SEQUENCE [LARGE SCALE GENOMIC DNA]</scope>
    <source>
        <strain evidence="2">KCTC 42986</strain>
    </source>
</reference>
<keyword evidence="2" id="KW-1185">Reference proteome</keyword>
<gene>
    <name evidence="1" type="ORF">ACFOFO_05895</name>
</gene>
<evidence type="ECO:0000313" key="2">
    <source>
        <dbReference type="Proteomes" id="UP001595530"/>
    </source>
</evidence>
<sequence>MDNTADIGWLGEHRKAEQARKLEDQKPELKKTARKRRKEKSLIYSVALLLLWRQPFLHFFGRALNIESLVIREIDGRRLATIQGSEESHQQRVHDYFFAVCCCRKCAEINSHACLL</sequence>
<accession>A0ABV7EXJ4</accession>
<proteinExistence type="predicted"/>
<dbReference type="Proteomes" id="UP001595530">
    <property type="component" value="Unassembled WGS sequence"/>
</dbReference>
<dbReference type="EMBL" id="JBHRTP010000016">
    <property type="protein sequence ID" value="MFC3107493.1"/>
    <property type="molecule type" value="Genomic_DNA"/>
</dbReference>
<name>A0ABV7EXJ4_9BURK</name>
<organism evidence="1 2">
    <name type="scientific">Undibacterium arcticum</name>
    <dbReference type="NCBI Taxonomy" id="1762892"/>
    <lineage>
        <taxon>Bacteria</taxon>
        <taxon>Pseudomonadati</taxon>
        <taxon>Pseudomonadota</taxon>
        <taxon>Betaproteobacteria</taxon>
        <taxon>Burkholderiales</taxon>
        <taxon>Oxalobacteraceae</taxon>
        <taxon>Undibacterium</taxon>
    </lineage>
</organism>
<protein>
    <submittedName>
        <fullName evidence="1">Uncharacterized protein</fullName>
    </submittedName>
</protein>